<evidence type="ECO:0000259" key="1">
    <source>
        <dbReference type="Pfam" id="PF00534"/>
    </source>
</evidence>
<dbReference type="SUPFAM" id="SSF53756">
    <property type="entry name" value="UDP-Glycosyltransferase/glycogen phosphorylase"/>
    <property type="match status" value="1"/>
</dbReference>
<comment type="caution">
    <text evidence="2">The sequence shown here is derived from an EMBL/GenBank/DDBJ whole genome shotgun (WGS) entry which is preliminary data.</text>
</comment>
<feature type="domain" description="Glycosyl transferase family 1" evidence="1">
    <location>
        <begin position="223"/>
        <end position="375"/>
    </location>
</feature>
<evidence type="ECO:0000313" key="2">
    <source>
        <dbReference type="EMBL" id="MFC0396047.1"/>
    </source>
</evidence>
<proteinExistence type="predicted"/>
<dbReference type="PANTHER" id="PTHR12526">
    <property type="entry name" value="GLYCOSYLTRANSFERASE"/>
    <property type="match status" value="1"/>
</dbReference>
<sequence>MKKRLLFIMPSLSAGGGEKSLVNLLSQLDYNEYQVDLFLFNHDGIFMEYLPPEVRVLPSQQTYKWFTLPFVSSVLKLLRERKLSLVFNRLMYAFNVRRARSIPINEQHSWKHLSRALEKLDAHYDVAIGFLENTSTYLCVDKVDAAKKIGWVHIDYDQFGMDPAIDRLYFEQLNHIVTVSDECAEILRARFPDQRKKIHVVYNIVSPDMIYKMAEEEDEDLYSRKNGEQVILSIGRLHDQKGFEWAIEACSILVERGCKVKWYVIGEGELREALTELIRKYGVEHQFHLLGLKSNPYPFLKQADLYVQPSRYEGKSIAIDEAKIMKKPIVVTNFSTAKDQIQHEENGLIVGMDPCAIADGIEKLITDDTLRGRFVGNLSRSKLGTEEEITKLNSLFA</sequence>
<name>A0ABV6JK31_9BACL</name>
<keyword evidence="2" id="KW-0328">Glycosyltransferase</keyword>
<reference evidence="2 3" key="1">
    <citation type="submission" date="2024-09" db="EMBL/GenBank/DDBJ databases">
        <authorList>
            <person name="Sun Q."/>
            <person name="Mori K."/>
        </authorList>
    </citation>
    <scope>NUCLEOTIDE SEQUENCE [LARGE SCALE GENOMIC DNA]</scope>
    <source>
        <strain evidence="2 3">CCM 4839</strain>
    </source>
</reference>
<accession>A0ABV6JK31</accession>
<dbReference type="EMBL" id="JBHLVF010000047">
    <property type="protein sequence ID" value="MFC0396047.1"/>
    <property type="molecule type" value="Genomic_DNA"/>
</dbReference>
<dbReference type="InterPro" id="IPR001296">
    <property type="entry name" value="Glyco_trans_1"/>
</dbReference>
<keyword evidence="3" id="KW-1185">Reference proteome</keyword>
<dbReference type="Proteomes" id="UP001589818">
    <property type="component" value="Unassembled WGS sequence"/>
</dbReference>
<dbReference type="GO" id="GO:0016757">
    <property type="term" value="F:glycosyltransferase activity"/>
    <property type="evidence" value="ECO:0007669"/>
    <property type="project" value="UniProtKB-KW"/>
</dbReference>
<dbReference type="RefSeq" id="WP_204817275.1">
    <property type="nucleotide sequence ID" value="NZ_JANHOF010000002.1"/>
</dbReference>
<dbReference type="Gene3D" id="3.40.50.2000">
    <property type="entry name" value="Glycogen Phosphorylase B"/>
    <property type="match status" value="2"/>
</dbReference>
<dbReference type="PANTHER" id="PTHR12526:SF630">
    <property type="entry name" value="GLYCOSYLTRANSFERASE"/>
    <property type="match status" value="1"/>
</dbReference>
<dbReference type="CDD" id="cd03811">
    <property type="entry name" value="GT4_GT28_WabH-like"/>
    <property type="match status" value="1"/>
</dbReference>
<protein>
    <submittedName>
        <fullName evidence="2">Glycosyltransferase</fullName>
        <ecNumber evidence="2">2.4.-.-</ecNumber>
    </submittedName>
</protein>
<dbReference type="EC" id="2.4.-.-" evidence="2"/>
<keyword evidence="2" id="KW-0808">Transferase</keyword>
<evidence type="ECO:0000313" key="3">
    <source>
        <dbReference type="Proteomes" id="UP001589818"/>
    </source>
</evidence>
<organism evidence="2 3">
    <name type="scientific">Paenibacillus mendelii</name>
    <dbReference type="NCBI Taxonomy" id="206163"/>
    <lineage>
        <taxon>Bacteria</taxon>
        <taxon>Bacillati</taxon>
        <taxon>Bacillota</taxon>
        <taxon>Bacilli</taxon>
        <taxon>Bacillales</taxon>
        <taxon>Paenibacillaceae</taxon>
        <taxon>Paenibacillus</taxon>
    </lineage>
</organism>
<gene>
    <name evidence="2" type="ORF">ACFFJ8_32325</name>
</gene>
<dbReference type="Pfam" id="PF00534">
    <property type="entry name" value="Glycos_transf_1"/>
    <property type="match status" value="1"/>
</dbReference>